<sequence length="286" mass="31732">MAGSSLDSLISLLNTRVADLQQLVIARNMYPASSVTDLSAVDVALKAMELQVQKIKDRLREETEAVPKAKKLIEASLRQQKKLESMSAHVPSYLPERMTLINQETCKCRLPETSKPEHGLRSSNLEEEPAVLPKAGPRAPLVTTKMISGLKARVEEKKGRGSPPLWYITSEELDSLSSYMRGRLTLDKVNATINDMSAYAEANAQLITAPRKKLAESMLDRALELREIGGNEAVKGKYFFLETDVKGPSLKLDNTGKAILTVLRHLGRISETRIGHHRVIILLKPQ</sequence>
<accession>A0A7J0H1H3</accession>
<dbReference type="Proteomes" id="UP000585474">
    <property type="component" value="Unassembled WGS sequence"/>
</dbReference>
<evidence type="ECO:0000256" key="4">
    <source>
        <dbReference type="ARBA" id="ARBA00075755"/>
    </source>
</evidence>
<evidence type="ECO:0000256" key="2">
    <source>
        <dbReference type="ARBA" id="ARBA00023054"/>
    </source>
</evidence>
<name>A0A7J0H1H3_9ERIC</name>
<dbReference type="PANTHER" id="PTHR28573:SF1">
    <property type="entry name" value="SPINDLE AND KINETOCHORE-ASSOCIATED PROTEIN 1"/>
    <property type="match status" value="1"/>
</dbReference>
<dbReference type="GO" id="GO:0008017">
    <property type="term" value="F:microtubule binding"/>
    <property type="evidence" value="ECO:0007669"/>
    <property type="project" value="InterPro"/>
</dbReference>
<dbReference type="GO" id="GO:0000278">
    <property type="term" value="P:mitotic cell cycle"/>
    <property type="evidence" value="ECO:0007669"/>
    <property type="project" value="TreeGrafter"/>
</dbReference>
<proteinExistence type="inferred from homology"/>
<dbReference type="EMBL" id="BJWL01000026">
    <property type="protein sequence ID" value="GFZ16902.1"/>
    <property type="molecule type" value="Genomic_DNA"/>
</dbReference>
<evidence type="ECO:0000256" key="5">
    <source>
        <dbReference type="SAM" id="MobiDB-lite"/>
    </source>
</evidence>
<dbReference type="Pfam" id="PF07160">
    <property type="entry name" value="SKA1"/>
    <property type="match status" value="1"/>
</dbReference>
<gene>
    <name evidence="6" type="ORF">Acr_26g0001720</name>
</gene>
<dbReference type="GO" id="GO:0072686">
    <property type="term" value="C:mitotic spindle"/>
    <property type="evidence" value="ECO:0007669"/>
    <property type="project" value="TreeGrafter"/>
</dbReference>
<comment type="caution">
    <text evidence="6">The sequence shown here is derived from an EMBL/GenBank/DDBJ whole genome shotgun (WGS) entry which is preliminary data.</text>
</comment>
<evidence type="ECO:0000313" key="7">
    <source>
        <dbReference type="Proteomes" id="UP000585474"/>
    </source>
</evidence>
<organism evidence="6 7">
    <name type="scientific">Actinidia rufa</name>
    <dbReference type="NCBI Taxonomy" id="165716"/>
    <lineage>
        <taxon>Eukaryota</taxon>
        <taxon>Viridiplantae</taxon>
        <taxon>Streptophyta</taxon>
        <taxon>Embryophyta</taxon>
        <taxon>Tracheophyta</taxon>
        <taxon>Spermatophyta</taxon>
        <taxon>Magnoliopsida</taxon>
        <taxon>eudicotyledons</taxon>
        <taxon>Gunneridae</taxon>
        <taxon>Pentapetalae</taxon>
        <taxon>asterids</taxon>
        <taxon>Ericales</taxon>
        <taxon>Actinidiaceae</taxon>
        <taxon>Actinidia</taxon>
    </lineage>
</organism>
<dbReference type="Gene3D" id="1.10.10.1890">
    <property type="entry name" value="Ska1 microtubule binding domain-like"/>
    <property type="match status" value="1"/>
</dbReference>
<feature type="region of interest" description="Disordered" evidence="5">
    <location>
        <begin position="112"/>
        <end position="131"/>
    </location>
</feature>
<reference evidence="6 7" key="1">
    <citation type="submission" date="2019-07" db="EMBL/GenBank/DDBJ databases">
        <title>De Novo Assembly of kiwifruit Actinidia rufa.</title>
        <authorList>
            <person name="Sugita-Konishi S."/>
            <person name="Sato K."/>
            <person name="Mori E."/>
            <person name="Abe Y."/>
            <person name="Kisaki G."/>
            <person name="Hamano K."/>
            <person name="Suezawa K."/>
            <person name="Otani M."/>
            <person name="Fukuda T."/>
            <person name="Manabe T."/>
            <person name="Gomi K."/>
            <person name="Tabuchi M."/>
            <person name="Akimitsu K."/>
            <person name="Kataoka I."/>
        </authorList>
    </citation>
    <scope>NUCLEOTIDE SEQUENCE [LARGE SCALE GENOMIC DNA]</scope>
    <source>
        <strain evidence="7">cv. Fuchu</strain>
    </source>
</reference>
<evidence type="ECO:0000256" key="1">
    <source>
        <dbReference type="ARBA" id="ARBA00006836"/>
    </source>
</evidence>
<dbReference type="InterPro" id="IPR042031">
    <property type="entry name" value="SKA1_MBD_sf"/>
</dbReference>
<keyword evidence="2" id="KW-0175">Coiled coil</keyword>
<evidence type="ECO:0000313" key="6">
    <source>
        <dbReference type="EMBL" id="GFZ16902.1"/>
    </source>
</evidence>
<dbReference type="InterPro" id="IPR009829">
    <property type="entry name" value="SKA1"/>
</dbReference>
<dbReference type="FunFam" id="1.10.10.1890:FF:000002">
    <property type="entry name" value="Spindle and kinetochore-associated protein 1"/>
    <property type="match status" value="1"/>
</dbReference>
<keyword evidence="7" id="KW-1185">Reference proteome</keyword>
<evidence type="ECO:0000256" key="3">
    <source>
        <dbReference type="ARBA" id="ARBA00068507"/>
    </source>
</evidence>
<dbReference type="GO" id="GO:0031110">
    <property type="term" value="P:regulation of microtubule polymerization or depolymerization"/>
    <property type="evidence" value="ECO:0007669"/>
    <property type="project" value="TreeGrafter"/>
</dbReference>
<dbReference type="GO" id="GO:0007059">
    <property type="term" value="P:chromosome segregation"/>
    <property type="evidence" value="ECO:0007669"/>
    <property type="project" value="InterPro"/>
</dbReference>
<dbReference type="AlphaFoldDB" id="A0A7J0H1H3"/>
<protein>
    <recommendedName>
        <fullName evidence="3">SKA complex subunit 1 homolog</fullName>
    </recommendedName>
    <alternativeName>
        <fullName evidence="4">Spindle and kinetochore-associated protein 1 homolog</fullName>
    </alternativeName>
</protein>
<dbReference type="GO" id="GO:0000940">
    <property type="term" value="C:outer kinetochore"/>
    <property type="evidence" value="ECO:0007669"/>
    <property type="project" value="TreeGrafter"/>
</dbReference>
<dbReference type="PANTHER" id="PTHR28573">
    <property type="entry name" value="SPINDLE AND KINETOCHORE-ASSOCIATED PROTEIN 1"/>
    <property type="match status" value="1"/>
</dbReference>
<comment type="similarity">
    <text evidence="1">Belongs to the SKA1 family.</text>
</comment>
<dbReference type="OrthoDB" id="5962at2759"/>
<dbReference type="GO" id="GO:0005876">
    <property type="term" value="C:spindle microtubule"/>
    <property type="evidence" value="ECO:0007669"/>
    <property type="project" value="TreeGrafter"/>
</dbReference>
<dbReference type="GO" id="GO:0051301">
    <property type="term" value="P:cell division"/>
    <property type="evidence" value="ECO:0007669"/>
    <property type="project" value="InterPro"/>
</dbReference>